<reference evidence="2" key="2">
    <citation type="submission" date="2020-09" db="EMBL/GenBank/DDBJ databases">
        <authorList>
            <person name="Sun Q."/>
            <person name="Zhou Y."/>
        </authorList>
    </citation>
    <scope>NUCLEOTIDE SEQUENCE</scope>
    <source>
        <strain evidence="2">CGMCC 4.7368</strain>
    </source>
</reference>
<keyword evidence="3" id="KW-1185">Reference proteome</keyword>
<sequence>MVDSGRALARRLRSLRDRQWPDTRVTQPQLARALDVSVPLISSWESPNAPKVPPVNRLEAYATLFCTIRSLRDGSLAPLPDDELDPDELRTREDLRQELLALRAAALGQVVSDPETVRNPWDFGDDKPVTLVCARLPQELLDRMPYVKPHDPDYIELYTYADLDALFELHGHIRAFNPSSEVRRHTPNELVPDDLTTHLVLLGGVDWNDLTADVIHHLGLPVRQINDWDGSAGPYFEAGSERHHPRLRDDGVLLEDVALFYRGPNPLNRKRTLTICNGMYGRGTLGAVRTLTDSRFRDRNAAYVNDRFGDSESFAILTRVSILNGLVMTPDWTQEESRLHEWPGHP</sequence>
<dbReference type="InterPro" id="IPR010982">
    <property type="entry name" value="Lambda_DNA-bd_dom_sf"/>
</dbReference>
<dbReference type="PROSITE" id="PS50943">
    <property type="entry name" value="HTH_CROC1"/>
    <property type="match status" value="1"/>
</dbReference>
<accession>A0A918DG55</accession>
<reference evidence="2" key="1">
    <citation type="journal article" date="2014" name="Int. J. Syst. Evol. Microbiol.">
        <title>Complete genome sequence of Corynebacterium casei LMG S-19264T (=DSM 44701T), isolated from a smear-ripened cheese.</title>
        <authorList>
            <consortium name="US DOE Joint Genome Institute (JGI-PGF)"/>
            <person name="Walter F."/>
            <person name="Albersmeier A."/>
            <person name="Kalinowski J."/>
            <person name="Ruckert C."/>
        </authorList>
    </citation>
    <scope>NUCLEOTIDE SEQUENCE</scope>
    <source>
        <strain evidence="2">CGMCC 4.7368</strain>
    </source>
</reference>
<comment type="caution">
    <text evidence="2">The sequence shown here is derived from an EMBL/GenBank/DDBJ whole genome shotgun (WGS) entry which is preliminary data.</text>
</comment>
<feature type="domain" description="HTH cro/C1-type" evidence="1">
    <location>
        <begin position="12"/>
        <end position="71"/>
    </location>
</feature>
<organism evidence="2 3">
    <name type="scientific">Nonomuraea cavernae</name>
    <dbReference type="NCBI Taxonomy" id="2045107"/>
    <lineage>
        <taxon>Bacteria</taxon>
        <taxon>Bacillati</taxon>
        <taxon>Actinomycetota</taxon>
        <taxon>Actinomycetes</taxon>
        <taxon>Streptosporangiales</taxon>
        <taxon>Streptosporangiaceae</taxon>
        <taxon>Nonomuraea</taxon>
    </lineage>
</organism>
<evidence type="ECO:0000313" key="3">
    <source>
        <dbReference type="Proteomes" id="UP000646523"/>
    </source>
</evidence>
<dbReference type="RefSeq" id="WP_189123033.1">
    <property type="nucleotide sequence ID" value="NZ_BMNH01000002.1"/>
</dbReference>
<dbReference type="GO" id="GO:0003677">
    <property type="term" value="F:DNA binding"/>
    <property type="evidence" value="ECO:0007669"/>
    <property type="project" value="InterPro"/>
</dbReference>
<dbReference type="CDD" id="cd00093">
    <property type="entry name" value="HTH_XRE"/>
    <property type="match status" value="1"/>
</dbReference>
<dbReference type="Proteomes" id="UP000646523">
    <property type="component" value="Unassembled WGS sequence"/>
</dbReference>
<name>A0A918DG55_9ACTN</name>
<dbReference type="AlphaFoldDB" id="A0A918DG55"/>
<dbReference type="EMBL" id="BMNH01000002">
    <property type="protein sequence ID" value="GGO64195.1"/>
    <property type="molecule type" value="Genomic_DNA"/>
</dbReference>
<evidence type="ECO:0000259" key="1">
    <source>
        <dbReference type="PROSITE" id="PS50943"/>
    </source>
</evidence>
<dbReference type="Gene3D" id="1.10.260.40">
    <property type="entry name" value="lambda repressor-like DNA-binding domains"/>
    <property type="match status" value="1"/>
</dbReference>
<proteinExistence type="predicted"/>
<evidence type="ECO:0000313" key="2">
    <source>
        <dbReference type="EMBL" id="GGO64195.1"/>
    </source>
</evidence>
<dbReference type="InterPro" id="IPR001387">
    <property type="entry name" value="Cro/C1-type_HTH"/>
</dbReference>
<gene>
    <name evidence="2" type="ORF">GCM10012289_13050</name>
</gene>
<protein>
    <recommendedName>
        <fullName evidence="1">HTH cro/C1-type domain-containing protein</fullName>
    </recommendedName>
</protein>